<organism evidence="4 5">
    <name type="scientific">Candidatus Ryanbacteria bacterium CG10_big_fil_rev_8_21_14_0_10_43_42</name>
    <dbReference type="NCBI Taxonomy" id="1974864"/>
    <lineage>
        <taxon>Bacteria</taxon>
        <taxon>Candidatus Ryaniibacteriota</taxon>
    </lineage>
</organism>
<proteinExistence type="predicted"/>
<comment type="caution">
    <text evidence="4">The sequence shown here is derived from an EMBL/GenBank/DDBJ whole genome shotgun (WGS) entry which is preliminary data.</text>
</comment>
<feature type="region of interest" description="Disordered" evidence="1">
    <location>
        <begin position="30"/>
        <end position="58"/>
    </location>
</feature>
<feature type="transmembrane region" description="Helical" evidence="2">
    <location>
        <begin position="78"/>
        <end position="103"/>
    </location>
</feature>
<keyword evidence="2" id="KW-0812">Transmembrane</keyword>
<keyword evidence="2" id="KW-1133">Transmembrane helix</keyword>
<dbReference type="Pfam" id="PF18895">
    <property type="entry name" value="T4SS_pilin"/>
    <property type="match status" value="1"/>
</dbReference>
<evidence type="ECO:0000256" key="3">
    <source>
        <dbReference type="SAM" id="SignalP"/>
    </source>
</evidence>
<protein>
    <submittedName>
        <fullName evidence="4">Uncharacterized protein</fullName>
    </submittedName>
</protein>
<dbReference type="EMBL" id="PFEF01000005">
    <property type="protein sequence ID" value="PJE64506.1"/>
    <property type="molecule type" value="Genomic_DNA"/>
</dbReference>
<evidence type="ECO:0000256" key="2">
    <source>
        <dbReference type="SAM" id="Phobius"/>
    </source>
</evidence>
<evidence type="ECO:0000313" key="5">
    <source>
        <dbReference type="Proteomes" id="UP000229098"/>
    </source>
</evidence>
<dbReference type="AlphaFoldDB" id="A0A2M8KX53"/>
<keyword evidence="3" id="KW-0732">Signal</keyword>
<accession>A0A2M8KX53</accession>
<dbReference type="InterPro" id="IPR043993">
    <property type="entry name" value="T4SS_pilin"/>
</dbReference>
<evidence type="ECO:0000256" key="1">
    <source>
        <dbReference type="SAM" id="MobiDB-lite"/>
    </source>
</evidence>
<evidence type="ECO:0000313" key="4">
    <source>
        <dbReference type="EMBL" id="PJE64506.1"/>
    </source>
</evidence>
<feature type="compositionally biased region" description="Pro residues" evidence="1">
    <location>
        <begin position="33"/>
        <end position="52"/>
    </location>
</feature>
<keyword evidence="2" id="KW-0472">Membrane</keyword>
<feature type="chain" id="PRO_5014902558" evidence="3">
    <location>
        <begin position="33"/>
        <end position="145"/>
    </location>
</feature>
<name>A0A2M8KX53_9BACT</name>
<reference evidence="5" key="1">
    <citation type="submission" date="2017-09" db="EMBL/GenBank/DDBJ databases">
        <title>Depth-based differentiation of microbial function through sediment-hosted aquifers and enrichment of novel symbionts in the deep terrestrial subsurface.</title>
        <authorList>
            <person name="Probst A.J."/>
            <person name="Ladd B."/>
            <person name="Jarett J.K."/>
            <person name="Geller-Mcgrath D.E."/>
            <person name="Sieber C.M.K."/>
            <person name="Emerson J.B."/>
            <person name="Anantharaman K."/>
            <person name="Thomas B.C."/>
            <person name="Malmstrom R."/>
            <person name="Stieglmeier M."/>
            <person name="Klingl A."/>
            <person name="Woyke T."/>
            <person name="Ryan C.M."/>
            <person name="Banfield J.F."/>
        </authorList>
    </citation>
    <scope>NUCLEOTIDE SEQUENCE [LARGE SCALE GENOMIC DNA]</scope>
</reference>
<feature type="signal peptide" evidence="3">
    <location>
        <begin position="1"/>
        <end position="32"/>
    </location>
</feature>
<feature type="transmembrane region" description="Helical" evidence="2">
    <location>
        <begin position="115"/>
        <end position="139"/>
    </location>
</feature>
<gene>
    <name evidence="4" type="ORF">COU90_01540</name>
</gene>
<sequence>MTISSVIRFAKKRAMLLALFALTLPLSGNTQSLPPPPPPPPSPTPTPPPPAGPTGGLGISNPIAAKTFGELVQAIANAVIAIGIPLVAIFLIYAGFLFVTSGGNEQKLQQAKTTFYWALIGGVIVIGAFAIATAIVNFAKNLSVP</sequence>
<dbReference type="Proteomes" id="UP000229098">
    <property type="component" value="Unassembled WGS sequence"/>
</dbReference>